<dbReference type="PANTHER" id="PTHR30055:SF148">
    <property type="entry name" value="TETR-FAMILY TRANSCRIPTIONAL REGULATOR"/>
    <property type="match status" value="1"/>
</dbReference>
<keyword evidence="1" id="KW-0805">Transcription regulation</keyword>
<dbReference type="InterPro" id="IPR001647">
    <property type="entry name" value="HTH_TetR"/>
</dbReference>
<dbReference type="OrthoDB" id="9796019at2"/>
<name>A0A1H8VYH1_9ACTN</name>
<dbReference type="Pfam" id="PF16859">
    <property type="entry name" value="TetR_C_11"/>
    <property type="match status" value="1"/>
</dbReference>
<feature type="DNA-binding region" description="H-T-H motif" evidence="4">
    <location>
        <begin position="35"/>
        <end position="54"/>
    </location>
</feature>
<protein>
    <submittedName>
        <fullName evidence="6">Transcriptional regulator, TetR family</fullName>
    </submittedName>
</protein>
<reference evidence="7" key="1">
    <citation type="submission" date="2016-10" db="EMBL/GenBank/DDBJ databases">
        <authorList>
            <person name="Varghese N."/>
            <person name="Submissions S."/>
        </authorList>
    </citation>
    <scope>NUCLEOTIDE SEQUENCE [LARGE SCALE GENOMIC DNA]</scope>
    <source>
        <strain evidence="7">DSM 45413</strain>
    </source>
</reference>
<dbReference type="GO" id="GO:0003700">
    <property type="term" value="F:DNA-binding transcription factor activity"/>
    <property type="evidence" value="ECO:0007669"/>
    <property type="project" value="TreeGrafter"/>
</dbReference>
<dbReference type="PANTHER" id="PTHR30055">
    <property type="entry name" value="HTH-TYPE TRANSCRIPTIONAL REGULATOR RUTR"/>
    <property type="match status" value="1"/>
</dbReference>
<dbReference type="Proteomes" id="UP000198960">
    <property type="component" value="Unassembled WGS sequence"/>
</dbReference>
<dbReference type="GO" id="GO:0000976">
    <property type="term" value="F:transcription cis-regulatory region binding"/>
    <property type="evidence" value="ECO:0007669"/>
    <property type="project" value="TreeGrafter"/>
</dbReference>
<evidence type="ECO:0000313" key="7">
    <source>
        <dbReference type="Proteomes" id="UP000198960"/>
    </source>
</evidence>
<dbReference type="InterPro" id="IPR036271">
    <property type="entry name" value="Tet_transcr_reg_TetR-rel_C_sf"/>
</dbReference>
<dbReference type="PRINTS" id="PR00455">
    <property type="entry name" value="HTHTETR"/>
</dbReference>
<keyword evidence="2 4" id="KW-0238">DNA-binding</keyword>
<sequence>MSEAARGRPRDARIDEAVLAATRDLLATEGFVGTTVQAVARAAGVGASAIYRRWPSRLELIATAIGQDLDRLDVRPTGDLRADVRAFVGGYLELFDSPVARAGLPGILAASRGEGDEVRGLTRRVGQGVRPAFRAVLAAAPPGSVDPAVDPDTVFDVLIGAALYRSFIHPFTGRRGGADDVTDLLLRALRP</sequence>
<dbReference type="RefSeq" id="WP_091947520.1">
    <property type="nucleotide sequence ID" value="NZ_FOEE01000014.1"/>
</dbReference>
<dbReference type="SUPFAM" id="SSF46689">
    <property type="entry name" value="Homeodomain-like"/>
    <property type="match status" value="1"/>
</dbReference>
<dbReference type="InterPro" id="IPR009057">
    <property type="entry name" value="Homeodomain-like_sf"/>
</dbReference>
<proteinExistence type="predicted"/>
<dbReference type="STRING" id="673521.SAMN05660991_03904"/>
<feature type="domain" description="HTH tetR-type" evidence="5">
    <location>
        <begin position="12"/>
        <end position="72"/>
    </location>
</feature>
<dbReference type="AlphaFoldDB" id="A0A1H8VYH1"/>
<evidence type="ECO:0000259" key="5">
    <source>
        <dbReference type="PROSITE" id="PS50977"/>
    </source>
</evidence>
<dbReference type="InterPro" id="IPR011075">
    <property type="entry name" value="TetR_C"/>
</dbReference>
<accession>A0A1H8VYH1</accession>
<dbReference type="InterPro" id="IPR050109">
    <property type="entry name" value="HTH-type_TetR-like_transc_reg"/>
</dbReference>
<gene>
    <name evidence="6" type="ORF">SAMN05660991_03904</name>
</gene>
<dbReference type="Gene3D" id="1.10.357.10">
    <property type="entry name" value="Tetracycline Repressor, domain 2"/>
    <property type="match status" value="1"/>
</dbReference>
<dbReference type="PROSITE" id="PS50977">
    <property type="entry name" value="HTH_TETR_2"/>
    <property type="match status" value="1"/>
</dbReference>
<dbReference type="SUPFAM" id="SSF48498">
    <property type="entry name" value="Tetracyclin repressor-like, C-terminal domain"/>
    <property type="match status" value="1"/>
</dbReference>
<dbReference type="Pfam" id="PF00440">
    <property type="entry name" value="TetR_N"/>
    <property type="match status" value="1"/>
</dbReference>
<evidence type="ECO:0000256" key="3">
    <source>
        <dbReference type="ARBA" id="ARBA00023163"/>
    </source>
</evidence>
<organism evidence="6 7">
    <name type="scientific">Trujillonella endophytica</name>
    <dbReference type="NCBI Taxonomy" id="673521"/>
    <lineage>
        <taxon>Bacteria</taxon>
        <taxon>Bacillati</taxon>
        <taxon>Actinomycetota</taxon>
        <taxon>Actinomycetes</taxon>
        <taxon>Geodermatophilales</taxon>
        <taxon>Geodermatophilaceae</taxon>
        <taxon>Trujillonella</taxon>
    </lineage>
</organism>
<dbReference type="EMBL" id="FOEE01000014">
    <property type="protein sequence ID" value="SEP20390.1"/>
    <property type="molecule type" value="Genomic_DNA"/>
</dbReference>
<dbReference type="Gene3D" id="1.10.10.60">
    <property type="entry name" value="Homeodomain-like"/>
    <property type="match status" value="1"/>
</dbReference>
<keyword evidence="3" id="KW-0804">Transcription</keyword>
<evidence type="ECO:0000256" key="1">
    <source>
        <dbReference type="ARBA" id="ARBA00023015"/>
    </source>
</evidence>
<evidence type="ECO:0000313" key="6">
    <source>
        <dbReference type="EMBL" id="SEP20390.1"/>
    </source>
</evidence>
<evidence type="ECO:0000256" key="2">
    <source>
        <dbReference type="ARBA" id="ARBA00023125"/>
    </source>
</evidence>
<keyword evidence="7" id="KW-1185">Reference proteome</keyword>
<evidence type="ECO:0000256" key="4">
    <source>
        <dbReference type="PROSITE-ProRule" id="PRU00335"/>
    </source>
</evidence>